<keyword evidence="1" id="KW-1133">Transmembrane helix</keyword>
<dbReference type="KEGG" id="mlr:MELLADRAFT_106012"/>
<organism evidence="3">
    <name type="scientific">Melampsora larici-populina (strain 98AG31 / pathotype 3-4-7)</name>
    <name type="common">Poplar leaf rust fungus</name>
    <dbReference type="NCBI Taxonomy" id="747676"/>
    <lineage>
        <taxon>Eukaryota</taxon>
        <taxon>Fungi</taxon>
        <taxon>Dikarya</taxon>
        <taxon>Basidiomycota</taxon>
        <taxon>Pucciniomycotina</taxon>
        <taxon>Pucciniomycetes</taxon>
        <taxon>Pucciniales</taxon>
        <taxon>Melampsoraceae</taxon>
        <taxon>Melampsora</taxon>
    </lineage>
</organism>
<keyword evidence="1" id="KW-0812">Transmembrane</keyword>
<dbReference type="InParanoid" id="F4RK33"/>
<dbReference type="GeneID" id="18922777"/>
<dbReference type="HOGENOM" id="CLU_032925_1_0_1"/>
<reference evidence="3" key="1">
    <citation type="journal article" date="2011" name="Proc. Natl. Acad. Sci. U.S.A.">
        <title>Obligate biotrophy features unraveled by the genomic analysis of rust fungi.</title>
        <authorList>
            <person name="Duplessis S."/>
            <person name="Cuomo C.A."/>
            <person name="Lin Y.-C."/>
            <person name="Aerts A."/>
            <person name="Tisserant E."/>
            <person name="Veneault-Fourrey C."/>
            <person name="Joly D.L."/>
            <person name="Hacquard S."/>
            <person name="Amselem J."/>
            <person name="Cantarel B.L."/>
            <person name="Chiu R."/>
            <person name="Coutinho P.M."/>
            <person name="Feau N."/>
            <person name="Field M."/>
            <person name="Frey P."/>
            <person name="Gelhaye E."/>
            <person name="Goldberg J."/>
            <person name="Grabherr M.G."/>
            <person name="Kodira C.D."/>
            <person name="Kohler A."/>
            <person name="Kuees U."/>
            <person name="Lindquist E.A."/>
            <person name="Lucas S.M."/>
            <person name="Mago R."/>
            <person name="Mauceli E."/>
            <person name="Morin E."/>
            <person name="Murat C."/>
            <person name="Pangilinan J.L."/>
            <person name="Park R."/>
            <person name="Pearson M."/>
            <person name="Quesneville H."/>
            <person name="Rouhier N."/>
            <person name="Sakthikumar S."/>
            <person name="Salamov A.A."/>
            <person name="Schmutz J."/>
            <person name="Selles B."/>
            <person name="Shapiro H."/>
            <person name="Tanguay P."/>
            <person name="Tuskan G.A."/>
            <person name="Henrissat B."/>
            <person name="Van de Peer Y."/>
            <person name="Rouze P."/>
            <person name="Ellis J.G."/>
            <person name="Dodds P.N."/>
            <person name="Schein J.E."/>
            <person name="Zhong S."/>
            <person name="Hamelin R.C."/>
            <person name="Grigoriev I.V."/>
            <person name="Szabo L.J."/>
            <person name="Martin F."/>
        </authorList>
    </citation>
    <scope>NUCLEOTIDE SEQUENCE [LARGE SCALE GENOMIC DNA]</scope>
    <source>
        <strain evidence="3">98AG31 / pathotype 3-4-7</strain>
    </source>
</reference>
<gene>
    <name evidence="2" type="ORF">MELLADRAFT_106012</name>
</gene>
<feature type="transmembrane region" description="Helical" evidence="1">
    <location>
        <begin position="406"/>
        <end position="427"/>
    </location>
</feature>
<protein>
    <submittedName>
        <fullName evidence="2">Uncharacterized protein</fullName>
    </submittedName>
</protein>
<dbReference type="AlphaFoldDB" id="F4RK33"/>
<dbReference type="EMBL" id="GL883105">
    <property type="protein sequence ID" value="EGG07256.1"/>
    <property type="molecule type" value="Genomic_DNA"/>
</dbReference>
<keyword evidence="1" id="KW-0472">Membrane</keyword>
<dbReference type="Proteomes" id="UP000001072">
    <property type="component" value="Unassembled WGS sequence"/>
</dbReference>
<dbReference type="RefSeq" id="XP_007409698.1">
    <property type="nucleotide sequence ID" value="XM_007409636.1"/>
</dbReference>
<sequence>MKRPHLHCSTQYPMVSIRPICFLLFHLSPCQNRDVESKVDTEINQEQSIPMMNSFGVAPMLGKSWNMAVLQYVYNSLLIMKAINARKLVIMWKTPAFMTSTFRLSNLGLTNIHYVADCVTVGGHRLLSFNYHYTRDVALYDISGLMIPIDVVEDLITLCGKTLLSLCLGFFAAMGFSAGMISGLGRVRGLEVLIIDGSRMRNTINDCHSLRKFLSLCPTLRSLSIRCAFLNSLTVQNDCLPNLCHLWVECDHDLPIDICTFTFPRLRVIRCSGWKSFKYNLFWLQGGLFDEMELLITDYSNGSKYWRKALKRADIHTVRKPTKFKYIVFTTWHGCEEEDAELVRLCADFGIECLFRHVLTYKQLLDYKFFFGDILVSIFGSYYLYIADVNSFMIATCAIGNPALGFYSSAPLHDFYVTIVGLCFYYVTWV</sequence>
<dbReference type="SUPFAM" id="SSF52047">
    <property type="entry name" value="RNI-like"/>
    <property type="match status" value="1"/>
</dbReference>
<keyword evidence="3" id="KW-1185">Reference proteome</keyword>
<name>F4RK33_MELLP</name>
<evidence type="ECO:0000313" key="3">
    <source>
        <dbReference type="Proteomes" id="UP000001072"/>
    </source>
</evidence>
<accession>F4RK33</accession>
<feature type="transmembrane region" description="Helical" evidence="1">
    <location>
        <begin position="369"/>
        <end position="386"/>
    </location>
</feature>
<dbReference type="VEuPathDB" id="FungiDB:MELLADRAFT_106012"/>
<evidence type="ECO:0000313" key="2">
    <source>
        <dbReference type="EMBL" id="EGG07256.1"/>
    </source>
</evidence>
<proteinExistence type="predicted"/>
<feature type="transmembrane region" description="Helical" evidence="1">
    <location>
        <begin position="163"/>
        <end position="184"/>
    </location>
</feature>
<evidence type="ECO:0000256" key="1">
    <source>
        <dbReference type="SAM" id="Phobius"/>
    </source>
</evidence>